<dbReference type="Proteomes" id="UP001595821">
    <property type="component" value="Unassembled WGS sequence"/>
</dbReference>
<comment type="caution">
    <text evidence="3">The sequence shown here is derived from an EMBL/GenBank/DDBJ whole genome shotgun (WGS) entry which is preliminary data.</text>
</comment>
<dbReference type="PROSITE" id="PS50076">
    <property type="entry name" value="DNAJ_2"/>
    <property type="match status" value="1"/>
</dbReference>
<evidence type="ECO:0000256" key="1">
    <source>
        <dbReference type="SAM" id="MobiDB-lite"/>
    </source>
</evidence>
<dbReference type="SMART" id="SM00271">
    <property type="entry name" value="DnaJ"/>
    <property type="match status" value="1"/>
</dbReference>
<sequence length="183" mass="20021">MQRSPFVLALAAVFAGMAALLVGGAAVSGQPFALVVAVPLGLTSYFMYYHGSGKLAEAVYQRQQGRRRDDFESQSRTRSRGGFGAGPRSRGRARTRAEREARARFGVGADSRARRGGARNRPPRPEQGPSRAEARKVLGVSTDADPAEIKRAYRQKVKEVHPDRGGDEETFKRVTAAYERLND</sequence>
<dbReference type="PRINTS" id="PR00625">
    <property type="entry name" value="JDOMAIN"/>
</dbReference>
<dbReference type="InterPro" id="IPR050817">
    <property type="entry name" value="DjlA_DnaK_co-chaperone"/>
</dbReference>
<dbReference type="AlphaFoldDB" id="A0ABD5P5B1"/>
<dbReference type="EMBL" id="JBHSDJ010000132">
    <property type="protein sequence ID" value="MFC4249488.1"/>
    <property type="molecule type" value="Genomic_DNA"/>
</dbReference>
<proteinExistence type="predicted"/>
<dbReference type="Gene3D" id="1.10.287.110">
    <property type="entry name" value="DnaJ domain"/>
    <property type="match status" value="1"/>
</dbReference>
<organism evidence="3 4">
    <name type="scientific">Natribaculum luteum</name>
    <dbReference type="NCBI Taxonomy" id="1586232"/>
    <lineage>
        <taxon>Archaea</taxon>
        <taxon>Methanobacteriati</taxon>
        <taxon>Methanobacteriota</taxon>
        <taxon>Stenosarchaea group</taxon>
        <taxon>Halobacteria</taxon>
        <taxon>Halobacteriales</taxon>
        <taxon>Natrialbaceae</taxon>
        <taxon>Natribaculum</taxon>
    </lineage>
</organism>
<reference evidence="3 4" key="1">
    <citation type="journal article" date="2014" name="Int. J. Syst. Evol. Microbiol.">
        <title>Complete genome sequence of Corynebacterium casei LMG S-19264T (=DSM 44701T), isolated from a smear-ripened cheese.</title>
        <authorList>
            <consortium name="US DOE Joint Genome Institute (JGI-PGF)"/>
            <person name="Walter F."/>
            <person name="Albersmeier A."/>
            <person name="Kalinowski J."/>
            <person name="Ruckert C."/>
        </authorList>
    </citation>
    <scope>NUCLEOTIDE SEQUENCE [LARGE SCALE GENOMIC DNA]</scope>
    <source>
        <strain evidence="3 4">IBRC-M 10912</strain>
    </source>
</reference>
<name>A0ABD5P5B1_9EURY</name>
<dbReference type="GeneID" id="71852135"/>
<dbReference type="RefSeq" id="WP_246970971.1">
    <property type="nucleotide sequence ID" value="NZ_CP095397.1"/>
</dbReference>
<dbReference type="Pfam" id="PF00226">
    <property type="entry name" value="DnaJ"/>
    <property type="match status" value="1"/>
</dbReference>
<protein>
    <submittedName>
        <fullName evidence="3">J domain-containing protein</fullName>
    </submittedName>
</protein>
<gene>
    <name evidence="3" type="ORF">ACFOZ7_21575</name>
</gene>
<evidence type="ECO:0000259" key="2">
    <source>
        <dbReference type="PROSITE" id="PS50076"/>
    </source>
</evidence>
<dbReference type="PANTHER" id="PTHR24074">
    <property type="entry name" value="CO-CHAPERONE PROTEIN DJLA"/>
    <property type="match status" value="1"/>
</dbReference>
<dbReference type="InterPro" id="IPR036869">
    <property type="entry name" value="J_dom_sf"/>
</dbReference>
<accession>A0ABD5P5B1</accession>
<evidence type="ECO:0000313" key="4">
    <source>
        <dbReference type="Proteomes" id="UP001595821"/>
    </source>
</evidence>
<feature type="compositionally biased region" description="Basic and acidic residues" evidence="1">
    <location>
        <begin position="66"/>
        <end position="75"/>
    </location>
</feature>
<dbReference type="SUPFAM" id="SSF46565">
    <property type="entry name" value="Chaperone J-domain"/>
    <property type="match status" value="1"/>
</dbReference>
<feature type="region of interest" description="Disordered" evidence="1">
    <location>
        <begin position="66"/>
        <end position="146"/>
    </location>
</feature>
<feature type="domain" description="J" evidence="2">
    <location>
        <begin position="133"/>
        <end position="183"/>
    </location>
</feature>
<dbReference type="CDD" id="cd06257">
    <property type="entry name" value="DnaJ"/>
    <property type="match status" value="1"/>
</dbReference>
<evidence type="ECO:0000313" key="3">
    <source>
        <dbReference type="EMBL" id="MFC4249488.1"/>
    </source>
</evidence>
<dbReference type="InterPro" id="IPR001623">
    <property type="entry name" value="DnaJ_domain"/>
</dbReference>